<dbReference type="OrthoDB" id="6153409at2759"/>
<dbReference type="CDD" id="cd00303">
    <property type="entry name" value="retropepsin_like"/>
    <property type="match status" value="1"/>
</dbReference>
<keyword evidence="2" id="KW-1185">Reference proteome</keyword>
<comment type="caution">
    <text evidence="1">The sequence shown here is derived from an EMBL/GenBank/DDBJ whole genome shotgun (WGS) entry which is preliminary data.</text>
</comment>
<evidence type="ECO:0000313" key="1">
    <source>
        <dbReference type="EMBL" id="KAF7253087.1"/>
    </source>
</evidence>
<dbReference type="Proteomes" id="UP000822476">
    <property type="component" value="Unassembled WGS sequence"/>
</dbReference>
<name>A0A8S9YS49_9TREM</name>
<reference evidence="1" key="1">
    <citation type="submission" date="2019-07" db="EMBL/GenBank/DDBJ databases">
        <title>Annotation for the trematode Paragonimus miyazaki's.</title>
        <authorList>
            <person name="Choi Y.-J."/>
        </authorList>
    </citation>
    <scope>NUCLEOTIDE SEQUENCE</scope>
    <source>
        <strain evidence="1">Japan</strain>
    </source>
</reference>
<accession>A0A8S9YS49</accession>
<proteinExistence type="predicted"/>
<evidence type="ECO:0000313" key="2">
    <source>
        <dbReference type="Proteomes" id="UP000822476"/>
    </source>
</evidence>
<organism evidence="1 2">
    <name type="scientific">Paragonimus skrjabini miyazakii</name>
    <dbReference type="NCBI Taxonomy" id="59628"/>
    <lineage>
        <taxon>Eukaryota</taxon>
        <taxon>Metazoa</taxon>
        <taxon>Spiralia</taxon>
        <taxon>Lophotrochozoa</taxon>
        <taxon>Platyhelminthes</taxon>
        <taxon>Trematoda</taxon>
        <taxon>Digenea</taxon>
        <taxon>Plagiorchiida</taxon>
        <taxon>Troglotremata</taxon>
        <taxon>Troglotrematidae</taxon>
        <taxon>Paragonimus</taxon>
    </lineage>
</organism>
<dbReference type="EMBL" id="JTDE01004683">
    <property type="protein sequence ID" value="KAF7253087.1"/>
    <property type="molecule type" value="Genomic_DNA"/>
</dbReference>
<dbReference type="AlphaFoldDB" id="A0A8S9YS49"/>
<gene>
    <name evidence="1" type="ORF">EG68_07473</name>
</gene>
<sequence length="466" mass="51603">MPGTSGPNKSEDSEGPSFSGKLLNSIIALLSLVIEGGHIKTQSTPTPPAPEKFRVGDNFSRWEFQAKKYVFLFTQAERARVLATLLDGEALDIAIEEGILQCDIIDGTFRRLRACFTTGPHRLEVCRQFHGRIQHPGEKLAAFIRELRRLCAGGFTDDTPEVREQHIPQHAVEGIKNPNTCRALLTAAPTSIQEALDRADATEVGRPVVAANGTDIKSVGWLNVPITLGEKVREHPMLVVDNLPWDAILEIDFLTTLQGRVNIPIGTSECNTGTIPFCNSARQSMGVMATAVKHLLSSEPCLLLAPLMPVSESTLTEFQDVFAWKEAYRATVCASTGQTPHFMVSGRELRLVSDTLLPTDHHEPLLTTKYIHQMQSSLVRGHQLARSHPQAAQRHQKAYFDGRVHGAQYQPGDEVWLYDAVPPPGILSKLHKHWKGSYIIDEVLTHVTYRIKQPAIPGWSSVVQFN</sequence>
<protein>
    <submittedName>
        <fullName evidence="1">Uncharacterized protein</fullName>
    </submittedName>
</protein>